<evidence type="ECO:0000313" key="1">
    <source>
        <dbReference type="EMBL" id="KAF0024151.1"/>
    </source>
</evidence>
<organism evidence="1 2">
    <name type="scientific">Scophthalmus maximus</name>
    <name type="common">Turbot</name>
    <name type="synonym">Psetta maxima</name>
    <dbReference type="NCBI Taxonomy" id="52904"/>
    <lineage>
        <taxon>Eukaryota</taxon>
        <taxon>Metazoa</taxon>
        <taxon>Chordata</taxon>
        <taxon>Craniata</taxon>
        <taxon>Vertebrata</taxon>
        <taxon>Euteleostomi</taxon>
        <taxon>Actinopterygii</taxon>
        <taxon>Neopterygii</taxon>
        <taxon>Teleostei</taxon>
        <taxon>Neoteleostei</taxon>
        <taxon>Acanthomorphata</taxon>
        <taxon>Carangaria</taxon>
        <taxon>Pleuronectiformes</taxon>
        <taxon>Pleuronectoidei</taxon>
        <taxon>Scophthalmidae</taxon>
        <taxon>Scophthalmus</taxon>
    </lineage>
</organism>
<proteinExistence type="predicted"/>
<gene>
    <name evidence="1" type="ORF">F2P81_022953</name>
</gene>
<dbReference type="AlphaFoldDB" id="A0A6A4RYU5"/>
<reference evidence="1 2" key="1">
    <citation type="submission" date="2019-06" db="EMBL/GenBank/DDBJ databases">
        <title>Draft genomes of female and male turbot (Scophthalmus maximus).</title>
        <authorList>
            <person name="Xu H."/>
            <person name="Xu X.-W."/>
            <person name="Shao C."/>
            <person name="Chen S."/>
        </authorList>
    </citation>
    <scope>NUCLEOTIDE SEQUENCE [LARGE SCALE GENOMIC DNA]</scope>
    <source>
        <strain evidence="1">Ysfricsl-2016a</strain>
        <tissue evidence="1">Blood</tissue>
    </source>
</reference>
<dbReference type="Proteomes" id="UP000438429">
    <property type="component" value="Unassembled WGS sequence"/>
</dbReference>
<protein>
    <submittedName>
        <fullName evidence="1">Uncharacterized protein</fullName>
    </submittedName>
</protein>
<dbReference type="EMBL" id="VEVO01000021">
    <property type="protein sequence ID" value="KAF0024151.1"/>
    <property type="molecule type" value="Genomic_DNA"/>
</dbReference>
<name>A0A6A4RYU5_SCOMX</name>
<comment type="caution">
    <text evidence="1">The sequence shown here is derived from an EMBL/GenBank/DDBJ whole genome shotgun (WGS) entry which is preliminary data.</text>
</comment>
<evidence type="ECO:0000313" key="2">
    <source>
        <dbReference type="Proteomes" id="UP000438429"/>
    </source>
</evidence>
<sequence>MNVKYFSWRIVNLRGRRSDFLVPRCLARGHVGSRHRSTASPAEPEIRVFDEHVFDGLKQHVIFPHVASEYVDAFIGCSITNTFLCDITI</sequence>
<accession>A0A6A4RYU5</accession>